<evidence type="ECO:0000256" key="8">
    <source>
        <dbReference type="ARBA" id="ARBA00022991"/>
    </source>
</evidence>
<evidence type="ECO:0000256" key="4">
    <source>
        <dbReference type="ARBA" id="ARBA00022531"/>
    </source>
</evidence>
<dbReference type="SUPFAM" id="SSF46458">
    <property type="entry name" value="Globin-like"/>
    <property type="match status" value="1"/>
</dbReference>
<evidence type="ECO:0000256" key="1">
    <source>
        <dbReference type="ARBA" id="ARBA00004445"/>
    </source>
</evidence>
<dbReference type="InterPro" id="IPR012128">
    <property type="entry name" value="Phycobilisome_asu/bsu"/>
</dbReference>
<evidence type="ECO:0000256" key="3">
    <source>
        <dbReference type="ARBA" id="ARBA00022448"/>
    </source>
</evidence>
<keyword evidence="11" id="KW-0089">Bile pigment</keyword>
<dbReference type="Gene3D" id="1.10.490.20">
    <property type="entry name" value="Phycocyanins"/>
    <property type="match status" value="1"/>
</dbReference>
<dbReference type="GO" id="GO:0030089">
    <property type="term" value="C:phycobilisome"/>
    <property type="evidence" value="ECO:0007669"/>
    <property type="project" value="UniProtKB-KW"/>
</dbReference>
<evidence type="ECO:0000256" key="5">
    <source>
        <dbReference type="ARBA" id="ARBA00022549"/>
    </source>
</evidence>
<gene>
    <name evidence="12" type="ORF">EWV53_20080</name>
</gene>
<dbReference type="InterPro" id="IPR009050">
    <property type="entry name" value="Globin-like_sf"/>
</dbReference>
<evidence type="ECO:0000256" key="10">
    <source>
        <dbReference type="ARBA" id="ARBA00023136"/>
    </source>
</evidence>
<proteinExistence type="inferred from homology"/>
<keyword evidence="5" id="KW-0042">Antenna complex</keyword>
<keyword evidence="8" id="KW-0157">Chromophore</keyword>
<name>A0A552PLK5_9CHRO</name>
<keyword evidence="6" id="KW-0605">Phycobilisome</keyword>
<reference evidence="12 13" key="1">
    <citation type="submission" date="2019-01" db="EMBL/GenBank/DDBJ databases">
        <title>Coherence of Microcystis species and biogeography revealed through population genomics.</title>
        <authorList>
            <person name="Perez-Carrascal O.M."/>
            <person name="Terrat Y."/>
            <person name="Giani A."/>
            <person name="Fortin N."/>
            <person name="Tromas N."/>
            <person name="Shapiro B.J."/>
        </authorList>
    </citation>
    <scope>NUCLEOTIDE SEQUENCE [LARGE SCALE GENOMIC DNA]</scope>
    <source>
        <strain evidence="12">Mp_MB_F_20051200_S9</strain>
    </source>
</reference>
<keyword evidence="3" id="KW-0813">Transport</keyword>
<dbReference type="EMBL" id="SFAC01000237">
    <property type="protein sequence ID" value="TRV57839.1"/>
    <property type="molecule type" value="Genomic_DNA"/>
</dbReference>
<evidence type="ECO:0000256" key="11">
    <source>
        <dbReference type="ARBA" id="ARBA00023307"/>
    </source>
</evidence>
<evidence type="ECO:0000256" key="6">
    <source>
        <dbReference type="ARBA" id="ARBA00022738"/>
    </source>
</evidence>
<comment type="similarity">
    <text evidence="2">Belongs to the phycobiliprotein family.</text>
</comment>
<accession>A0A552PLK5</accession>
<keyword evidence="9" id="KW-0793">Thylakoid</keyword>
<evidence type="ECO:0000256" key="2">
    <source>
        <dbReference type="ARBA" id="ARBA00008182"/>
    </source>
</evidence>
<dbReference type="AlphaFoldDB" id="A0A552PLK5"/>
<organism evidence="12 13">
    <name type="scientific">Microcystis panniformis Mp_MB_F_20051200_S9</name>
    <dbReference type="NCBI Taxonomy" id="2486223"/>
    <lineage>
        <taxon>Bacteria</taxon>
        <taxon>Bacillati</taxon>
        <taxon>Cyanobacteriota</taxon>
        <taxon>Cyanophyceae</taxon>
        <taxon>Oscillatoriophycideae</taxon>
        <taxon>Chroococcales</taxon>
        <taxon>Microcystaceae</taxon>
        <taxon>Microcystis</taxon>
    </lineage>
</organism>
<evidence type="ECO:0000256" key="9">
    <source>
        <dbReference type="ARBA" id="ARBA00023078"/>
    </source>
</evidence>
<dbReference type="GO" id="GO:0015979">
    <property type="term" value="P:photosynthesis"/>
    <property type="evidence" value="ECO:0007669"/>
    <property type="project" value="UniProtKB-KW"/>
</dbReference>
<dbReference type="Pfam" id="PF00502">
    <property type="entry name" value="Phycobilisome"/>
    <property type="match status" value="1"/>
</dbReference>
<dbReference type="InterPro" id="IPR038719">
    <property type="entry name" value="Phycobilisome_asu/bsu_sf"/>
</dbReference>
<dbReference type="PANTHER" id="PTHR34011:SF4">
    <property type="entry name" value="C-PHYCOCYANIN ALPHA SUBUNIT"/>
    <property type="match status" value="1"/>
</dbReference>
<keyword evidence="7" id="KW-0249">Electron transport</keyword>
<keyword evidence="10" id="KW-0472">Membrane</keyword>
<dbReference type="PANTHER" id="PTHR34011">
    <property type="entry name" value="PHYCOBILISOME 32.1 KDA LINKER POLYPEPTIDE, PHYCOCYANIN-ASSOCIATED, ROD 2-RELATED"/>
    <property type="match status" value="1"/>
</dbReference>
<evidence type="ECO:0000313" key="12">
    <source>
        <dbReference type="EMBL" id="TRV57839.1"/>
    </source>
</evidence>
<dbReference type="GO" id="GO:0031676">
    <property type="term" value="C:plasma membrane-derived thylakoid membrane"/>
    <property type="evidence" value="ECO:0007669"/>
    <property type="project" value="UniProtKB-SubCell"/>
</dbReference>
<evidence type="ECO:0000313" key="13">
    <source>
        <dbReference type="Proteomes" id="UP000317165"/>
    </source>
</evidence>
<comment type="subcellular location">
    <subcellularLocation>
        <location evidence="1">Cellular thylakoid membrane</location>
        <topology evidence="1">Peripheral membrane protein</topology>
        <orientation evidence="1">Cytoplasmic side</orientation>
    </subcellularLocation>
</comment>
<comment type="caution">
    <text evidence="12">The sequence shown here is derived from an EMBL/GenBank/DDBJ whole genome shotgun (WGS) entry which is preliminary data.</text>
</comment>
<keyword evidence="4" id="KW-0602">Photosynthesis</keyword>
<dbReference type="Proteomes" id="UP000317165">
    <property type="component" value="Unassembled WGS sequence"/>
</dbReference>
<evidence type="ECO:0000256" key="7">
    <source>
        <dbReference type="ARBA" id="ARBA00022982"/>
    </source>
</evidence>
<protein>
    <submittedName>
        <fullName evidence="12">Phycocyanin subunit alpha</fullName>
    </submittedName>
</protein>
<sequence length="199" mass="21711">MTKTPLTEAVATADSQGRFLSSAELQVAFGRFRQAAITLEAVKILAQKAPSLAQEAANAVYQKFPYTTQLQGPNYAYDERGKSKCVRDIGYYIRIITYALVVGGTGPIDEYLVAGLSEINSAFELSPSWYIEALKYIKTNHGLSGDAAVQQFSFQKVTIYTDRKRDLTGSKIAIANQCWTGVISAIQSIKMRIAGCCGS</sequence>